<dbReference type="PANTHER" id="PTHR43578:SF3">
    <property type="entry name" value="NADH-QUINONE OXIDOREDUCTASE SUBUNIT F"/>
    <property type="match status" value="1"/>
</dbReference>
<dbReference type="CDD" id="cd02980">
    <property type="entry name" value="TRX_Fd_family"/>
    <property type="match status" value="1"/>
</dbReference>
<protein>
    <submittedName>
        <fullName evidence="4">(2Fe-2S) ferredoxin domain-containing protein</fullName>
    </submittedName>
</protein>
<sequence>MSKDLSKIKKIIYLCNGTCCTDNGAEENIKTLRKNLTQYELNDEIHTIRTKCQGFCKKGPIVNIQPENTWYKEVNIETSNNIVTTHILKDTLIKEQLLFSSNSTKDDFKPQKIKAIS</sequence>
<dbReference type="PANTHER" id="PTHR43578">
    <property type="entry name" value="NADH-QUINONE OXIDOREDUCTASE SUBUNIT F"/>
    <property type="match status" value="1"/>
</dbReference>
<evidence type="ECO:0000256" key="1">
    <source>
        <dbReference type="ARBA" id="ARBA00022723"/>
    </source>
</evidence>
<dbReference type="EMBL" id="RWGX01000004">
    <property type="protein sequence ID" value="RVU87705.1"/>
    <property type="molecule type" value="Genomic_DNA"/>
</dbReference>
<accession>A0AA94EZ71</accession>
<dbReference type="InterPro" id="IPR036249">
    <property type="entry name" value="Thioredoxin-like_sf"/>
</dbReference>
<organism evidence="4">
    <name type="scientific">Flavobacterium columnare</name>
    <dbReference type="NCBI Taxonomy" id="996"/>
    <lineage>
        <taxon>Bacteria</taxon>
        <taxon>Pseudomonadati</taxon>
        <taxon>Bacteroidota</taxon>
        <taxon>Flavobacteriia</taxon>
        <taxon>Flavobacteriales</taxon>
        <taxon>Flavobacteriaceae</taxon>
        <taxon>Flavobacterium</taxon>
    </lineage>
</organism>
<dbReference type="AlphaFoldDB" id="A0AA94EZ71"/>
<dbReference type="GO" id="GO:0051536">
    <property type="term" value="F:iron-sulfur cluster binding"/>
    <property type="evidence" value="ECO:0007669"/>
    <property type="project" value="UniProtKB-KW"/>
</dbReference>
<proteinExistence type="predicted"/>
<evidence type="ECO:0000313" key="4">
    <source>
        <dbReference type="EMBL" id="RVU87705.1"/>
    </source>
</evidence>
<name>A0AA94EZ71_9FLAO</name>
<dbReference type="GO" id="GO:0046872">
    <property type="term" value="F:metal ion binding"/>
    <property type="evidence" value="ECO:0007669"/>
    <property type="project" value="UniProtKB-KW"/>
</dbReference>
<dbReference type="SUPFAM" id="SSF52833">
    <property type="entry name" value="Thioredoxin-like"/>
    <property type="match status" value="1"/>
</dbReference>
<reference evidence="4" key="1">
    <citation type="submission" date="2018-12" db="EMBL/GenBank/DDBJ databases">
        <title>Draft genome sequence of Flaovobacterium columnare BGFS27 isolated from channel catfish in Alabama.</title>
        <authorList>
            <person name="Cai W."/>
            <person name="Arias C."/>
        </authorList>
    </citation>
    <scope>NUCLEOTIDE SEQUENCE [LARGE SCALE GENOMIC DNA]</scope>
    <source>
        <strain evidence="4">BGFS27</strain>
    </source>
</reference>
<keyword evidence="2" id="KW-0408">Iron</keyword>
<evidence type="ECO:0000256" key="3">
    <source>
        <dbReference type="ARBA" id="ARBA00023014"/>
    </source>
</evidence>
<gene>
    <name evidence="4" type="ORF">EJB19_05620</name>
</gene>
<keyword evidence="1" id="KW-0479">Metal-binding</keyword>
<keyword evidence="3" id="KW-0411">Iron-sulfur</keyword>
<dbReference type="Pfam" id="PF01257">
    <property type="entry name" value="2Fe-2S_thioredx"/>
    <property type="match status" value="1"/>
</dbReference>
<dbReference type="Gene3D" id="3.40.30.10">
    <property type="entry name" value="Glutaredoxin"/>
    <property type="match status" value="1"/>
</dbReference>
<evidence type="ECO:0000256" key="2">
    <source>
        <dbReference type="ARBA" id="ARBA00023004"/>
    </source>
</evidence>
<comment type="caution">
    <text evidence="4">The sequence shown here is derived from an EMBL/GenBank/DDBJ whole genome shotgun (WGS) entry which is preliminary data.</text>
</comment>